<name>A0A803QQX0_CANSA</name>
<evidence type="ECO:0000256" key="1">
    <source>
        <dbReference type="SAM" id="MobiDB-lite"/>
    </source>
</evidence>
<protein>
    <submittedName>
        <fullName evidence="2">Uncharacterized protein</fullName>
    </submittedName>
</protein>
<sequence>MERTLSRGKAVFESQREVDQVPTYEEGSSSGTHDEDSPDPPMEEVASQDIDHQVYQHADDGANLNSVDLNLGAPDLALSVPAHI</sequence>
<dbReference type="Proteomes" id="UP000596661">
    <property type="component" value="Unassembled WGS sequence"/>
</dbReference>
<dbReference type="Gramene" id="evm.model.10.908">
    <property type="protein sequence ID" value="cds.evm.model.10.908"/>
    <property type="gene ID" value="evm.TU.10.908"/>
</dbReference>
<dbReference type="EnsemblPlants" id="evm.model.10.908">
    <property type="protein sequence ID" value="cds.evm.model.10.908"/>
    <property type="gene ID" value="evm.TU.10.908"/>
</dbReference>
<dbReference type="AlphaFoldDB" id="A0A803QQX0"/>
<accession>A0A803QQX0</accession>
<proteinExistence type="predicted"/>
<dbReference type="EMBL" id="UZAU01000814">
    <property type="status" value="NOT_ANNOTATED_CDS"/>
    <property type="molecule type" value="Genomic_DNA"/>
</dbReference>
<organism evidence="2 3">
    <name type="scientific">Cannabis sativa</name>
    <name type="common">Hemp</name>
    <name type="synonym">Marijuana</name>
    <dbReference type="NCBI Taxonomy" id="3483"/>
    <lineage>
        <taxon>Eukaryota</taxon>
        <taxon>Viridiplantae</taxon>
        <taxon>Streptophyta</taxon>
        <taxon>Embryophyta</taxon>
        <taxon>Tracheophyta</taxon>
        <taxon>Spermatophyta</taxon>
        <taxon>Magnoliopsida</taxon>
        <taxon>eudicotyledons</taxon>
        <taxon>Gunneridae</taxon>
        <taxon>Pentapetalae</taxon>
        <taxon>rosids</taxon>
        <taxon>fabids</taxon>
        <taxon>Rosales</taxon>
        <taxon>Cannabaceae</taxon>
        <taxon>Cannabis</taxon>
    </lineage>
</organism>
<evidence type="ECO:0000313" key="3">
    <source>
        <dbReference type="Proteomes" id="UP000596661"/>
    </source>
</evidence>
<keyword evidence="3" id="KW-1185">Reference proteome</keyword>
<reference evidence="2" key="1">
    <citation type="submission" date="2021-03" db="UniProtKB">
        <authorList>
            <consortium name="EnsemblPlants"/>
        </authorList>
    </citation>
    <scope>IDENTIFICATION</scope>
</reference>
<evidence type="ECO:0000313" key="2">
    <source>
        <dbReference type="EnsemblPlants" id="cds.evm.model.10.908"/>
    </source>
</evidence>
<feature type="region of interest" description="Disordered" evidence="1">
    <location>
        <begin position="1"/>
        <end position="49"/>
    </location>
</feature>